<evidence type="ECO:0000313" key="4">
    <source>
        <dbReference type="EMBL" id="KMP02625.1"/>
    </source>
</evidence>
<evidence type="ECO:0000313" key="5">
    <source>
        <dbReference type="Proteomes" id="UP000054565"/>
    </source>
</evidence>
<dbReference type="PANTHER" id="PTHR22932">
    <property type="entry name" value="TELOMERASE-BINDING PROTEIN P23 HSP90 CO-CHAPERONE"/>
    <property type="match status" value="1"/>
</dbReference>
<dbReference type="GO" id="GO:0005829">
    <property type="term" value="C:cytosol"/>
    <property type="evidence" value="ECO:0007669"/>
    <property type="project" value="TreeGrafter"/>
</dbReference>
<comment type="similarity">
    <text evidence="1">Belongs to the p23/wos2 family.</text>
</comment>
<dbReference type="STRING" id="404692.A0A0J6Y4G4"/>
<dbReference type="GO" id="GO:0051087">
    <property type="term" value="F:protein-folding chaperone binding"/>
    <property type="evidence" value="ECO:0007669"/>
    <property type="project" value="TreeGrafter"/>
</dbReference>
<dbReference type="InterPro" id="IPR045250">
    <property type="entry name" value="p23-like"/>
</dbReference>
<dbReference type="AlphaFoldDB" id="A0A0J6Y4G4"/>
<dbReference type="InterPro" id="IPR008978">
    <property type="entry name" value="HSP20-like_chaperone"/>
</dbReference>
<dbReference type="OrthoDB" id="1564555at2759"/>
<dbReference type="InterPro" id="IPR007052">
    <property type="entry name" value="CS_dom"/>
</dbReference>
<reference evidence="5" key="1">
    <citation type="journal article" date="2010" name="Genome Res.">
        <title>Population genomic sequencing of Coccidioides fungi reveals recent hybridization and transposon control.</title>
        <authorList>
            <person name="Neafsey D.E."/>
            <person name="Barker B.M."/>
            <person name="Sharpton T.J."/>
            <person name="Stajich J.E."/>
            <person name="Park D.J."/>
            <person name="Whiston E."/>
            <person name="Hung C.-Y."/>
            <person name="McMahan C."/>
            <person name="White J."/>
            <person name="Sykes S."/>
            <person name="Heiman D."/>
            <person name="Young S."/>
            <person name="Zeng Q."/>
            <person name="Abouelleil A."/>
            <person name="Aftuck L."/>
            <person name="Bessette D."/>
            <person name="Brown A."/>
            <person name="FitzGerald M."/>
            <person name="Lui A."/>
            <person name="Macdonald J.P."/>
            <person name="Priest M."/>
            <person name="Orbach M.J."/>
            <person name="Galgiani J.N."/>
            <person name="Kirkland T.N."/>
            <person name="Cole G.T."/>
            <person name="Birren B.W."/>
            <person name="Henn M.R."/>
            <person name="Taylor J.W."/>
            <person name="Rounsley S.D."/>
        </authorList>
    </citation>
    <scope>NUCLEOTIDE SEQUENCE [LARGE SCALE GENOMIC DNA]</scope>
    <source>
        <strain evidence="5">RMSCC 2394</strain>
    </source>
</reference>
<dbReference type="PANTHER" id="PTHR22932:SF1">
    <property type="entry name" value="CO-CHAPERONE PROTEIN DAF-41"/>
    <property type="match status" value="1"/>
</dbReference>
<feature type="compositionally biased region" description="Acidic residues" evidence="2">
    <location>
        <begin position="154"/>
        <end position="180"/>
    </location>
</feature>
<dbReference type="EMBL" id="DS028094">
    <property type="protein sequence ID" value="KMP02625.1"/>
    <property type="molecule type" value="Genomic_DNA"/>
</dbReference>
<feature type="domain" description="CS" evidence="3">
    <location>
        <begin position="4"/>
        <end position="103"/>
    </location>
</feature>
<proteinExistence type="inferred from homology"/>
<dbReference type="FunFam" id="2.60.40.790:FF:000013">
    <property type="entry name" value="Very-long-chain (3R)-3-hydroxyacyl-CoA dehydratase"/>
    <property type="match status" value="1"/>
</dbReference>
<evidence type="ECO:0000256" key="2">
    <source>
        <dbReference type="SAM" id="MobiDB-lite"/>
    </source>
</evidence>
<dbReference type="Gene3D" id="2.60.40.790">
    <property type="match status" value="1"/>
</dbReference>
<evidence type="ECO:0000256" key="1">
    <source>
        <dbReference type="ARBA" id="ARBA00025733"/>
    </source>
</evidence>
<dbReference type="CDD" id="cd06465">
    <property type="entry name" value="p23_hB-ind1_like"/>
    <property type="match status" value="1"/>
</dbReference>
<gene>
    <name evidence="4" type="ORF">CIRG_02317</name>
</gene>
<organism evidence="4 5">
    <name type="scientific">Coccidioides immitis RMSCC 2394</name>
    <dbReference type="NCBI Taxonomy" id="404692"/>
    <lineage>
        <taxon>Eukaryota</taxon>
        <taxon>Fungi</taxon>
        <taxon>Dikarya</taxon>
        <taxon>Ascomycota</taxon>
        <taxon>Pezizomycotina</taxon>
        <taxon>Eurotiomycetes</taxon>
        <taxon>Eurotiomycetidae</taxon>
        <taxon>Onygenales</taxon>
        <taxon>Onygenaceae</taxon>
        <taxon>Coccidioides</taxon>
    </lineage>
</organism>
<dbReference type="GO" id="GO:0005634">
    <property type="term" value="C:nucleus"/>
    <property type="evidence" value="ECO:0007669"/>
    <property type="project" value="TreeGrafter"/>
</dbReference>
<dbReference type="SUPFAM" id="SSF49764">
    <property type="entry name" value="HSP20-like chaperones"/>
    <property type="match status" value="1"/>
</dbReference>
<name>A0A0J6Y4G4_COCIT</name>
<sequence length="191" mass="21186">MASTQVPEVLWAQRSSETEPAKNIIYLSLAVPDVPESSAKLDVTPTTVSFSGHSSTKNIDYKVDLELYAEIDVANSKRHHSARGVDLVLRKKEVKQEFWPRLLKESKKVHFVKTDFDKWVDEDEQEEAKEDDFSNMAGGLGGIDFSKLGGGDLSELEGDVAEEAQSDDDDEMPALEDDAPESSKPKIEEVS</sequence>
<accession>A0A0J6Y4G4</accession>
<dbReference type="PROSITE" id="PS51203">
    <property type="entry name" value="CS"/>
    <property type="match status" value="1"/>
</dbReference>
<dbReference type="GO" id="GO:0006457">
    <property type="term" value="P:protein folding"/>
    <property type="evidence" value="ECO:0007669"/>
    <property type="project" value="TreeGrafter"/>
</dbReference>
<dbReference type="GO" id="GO:0051879">
    <property type="term" value="F:Hsp90 protein binding"/>
    <property type="evidence" value="ECO:0007669"/>
    <property type="project" value="InterPro"/>
</dbReference>
<evidence type="ECO:0000259" key="3">
    <source>
        <dbReference type="PROSITE" id="PS51203"/>
    </source>
</evidence>
<dbReference type="GO" id="GO:0051131">
    <property type="term" value="P:chaperone-mediated protein complex assembly"/>
    <property type="evidence" value="ECO:0007669"/>
    <property type="project" value="TreeGrafter"/>
</dbReference>
<dbReference type="Proteomes" id="UP000054565">
    <property type="component" value="Unassembled WGS sequence"/>
</dbReference>
<feature type="region of interest" description="Disordered" evidence="2">
    <location>
        <begin position="146"/>
        <end position="191"/>
    </location>
</feature>
<feature type="compositionally biased region" description="Basic and acidic residues" evidence="2">
    <location>
        <begin position="181"/>
        <end position="191"/>
    </location>
</feature>
<protein>
    <submittedName>
        <fullName evidence="4">Wos2</fullName>
    </submittedName>
</protein>